<dbReference type="InterPro" id="IPR013264">
    <property type="entry name" value="DNAG_N"/>
</dbReference>
<evidence type="ECO:0000256" key="3">
    <source>
        <dbReference type="ARBA" id="ARBA00022679"/>
    </source>
</evidence>
<dbReference type="Proteomes" id="UP001635816">
    <property type="component" value="Unassembled WGS sequence"/>
</dbReference>
<dbReference type="HAMAP" id="MF_00974">
    <property type="entry name" value="DNA_primase_DnaG"/>
    <property type="match status" value="1"/>
</dbReference>
<comment type="catalytic activity">
    <reaction evidence="12">
        <text>ssDNA + n NTP = ssDNA/pppN(pN)n-1 hybrid + (n-1) diphosphate.</text>
        <dbReference type="EC" id="2.7.7.101"/>
    </reaction>
</comment>
<dbReference type="Pfam" id="PF08278">
    <property type="entry name" value="DnaG_DnaB_bind"/>
    <property type="match status" value="1"/>
</dbReference>
<evidence type="ECO:0000256" key="12">
    <source>
        <dbReference type="HAMAP-Rule" id="MF_00974"/>
    </source>
</evidence>
<sequence length="636" mass="69882">MAGRISDRDIAAIREKVRIEDVVGDYVQLRRAGADSMKGLCPFHDEKSPSFHVRPNHGHFHCFGCGEGGDVYAFIQKIEHVTFVEAVELLADKVGYTVTYTGASTTNVQRDRGSRSRLLAANAAAQEFYAEALASDEAAEARKYLTERNFDAAAAAQFGCGFAPSGWDTLTKHLRRLGFEFKELEAAGLSREGKRGPMDRFHRRLLWPIRVSSGETIGFGARRLFDDDQNQAKYVNTPETVLYKKSQVLFGLDRAKRDIAKGHQAVVVEGYTDVMAMHMAGVTTAVASCGTAFGEQHLSMLRRLMMDDSFFRGELIYVFDGDAAGQAAAVKAFEGEQNLSGQSFVAVAPDGMDPCDLRLRSGDGAVRDLVARRTPLFEFVIRSALAEHDLDSAEGRVAALRRCVPIAARIKDRTLRDEYARQLAGWVGWDNVAQVIGRVREDASGGRKDSRRQPARQQARHRQTPVPEHIGRPDPTDPTLWPQREALKAALQYPAIAGPVFDSLTVESFTHPGYAAVRSAIEAAGGVASGKSGAQWIEAVREQTTSPAAAGLVNELGVEAINVEDDEHLPRYISSVLARLQEVWVGRQIAEVKSKLQRMSPVEQGDEYHALFGDLVAMESYRRSLLEQASGDDLTA</sequence>
<dbReference type="InterPro" id="IPR002694">
    <property type="entry name" value="Znf_CHC2"/>
</dbReference>
<comment type="domain">
    <text evidence="12">Contains an N-terminal zinc-binding domain, a central core domain that contains the primase activity, and a C-terminal DnaB-binding domain.</text>
</comment>
<keyword evidence="4 12" id="KW-0548">Nucleotidyltransferase</keyword>
<dbReference type="Gene3D" id="3.90.980.10">
    <property type="entry name" value="DNA primase, catalytic core, N-terminal domain"/>
    <property type="match status" value="1"/>
</dbReference>
<dbReference type="InterPro" id="IPR019475">
    <property type="entry name" value="DNA_primase_DnaB-bd"/>
</dbReference>
<keyword evidence="17" id="KW-1185">Reference proteome</keyword>
<reference evidence="16 17" key="1">
    <citation type="submission" date="2024-12" db="EMBL/GenBank/DDBJ databases">
        <title>The coexistence of Mycolicibacterium septicum and Mycolicibacterium nivoides in clinical samples.</title>
        <authorList>
            <person name="Wang C."/>
            <person name="Feng Y."/>
            <person name="Zong Z."/>
        </authorList>
    </citation>
    <scope>NUCLEOTIDE SEQUENCE [LARGE SCALE GENOMIC DNA]</scope>
    <source>
        <strain evidence="16 17">120309</strain>
    </source>
</reference>
<evidence type="ECO:0000256" key="9">
    <source>
        <dbReference type="ARBA" id="ARBA00022842"/>
    </source>
</evidence>
<dbReference type="SMART" id="SM00493">
    <property type="entry name" value="TOPRIM"/>
    <property type="match status" value="1"/>
</dbReference>
<dbReference type="CDD" id="cd03364">
    <property type="entry name" value="TOPRIM_DnaG_primases"/>
    <property type="match status" value="1"/>
</dbReference>
<dbReference type="InterPro" id="IPR050219">
    <property type="entry name" value="DnaG_primase"/>
</dbReference>
<evidence type="ECO:0000256" key="4">
    <source>
        <dbReference type="ARBA" id="ARBA00022695"/>
    </source>
</evidence>
<feature type="region of interest" description="Disordered" evidence="14">
    <location>
        <begin position="440"/>
        <end position="480"/>
    </location>
</feature>
<evidence type="ECO:0000313" key="16">
    <source>
        <dbReference type="EMBL" id="MFN6543100.1"/>
    </source>
</evidence>
<dbReference type="EMBL" id="JBKBDD010000002">
    <property type="protein sequence ID" value="MFN6543100.1"/>
    <property type="molecule type" value="Genomic_DNA"/>
</dbReference>
<dbReference type="InterPro" id="IPR006171">
    <property type="entry name" value="TOPRIM_dom"/>
</dbReference>
<comment type="function">
    <text evidence="12 13">RNA polymerase that catalyzes the synthesis of short RNA molecules used as primers for DNA polymerase during DNA replication.</text>
</comment>
<organism evidence="16 17">
    <name type="scientific">Mycolicibacterium nivoides</name>
    <dbReference type="NCBI Taxonomy" id="2487344"/>
    <lineage>
        <taxon>Bacteria</taxon>
        <taxon>Bacillati</taxon>
        <taxon>Actinomycetota</taxon>
        <taxon>Actinomycetes</taxon>
        <taxon>Mycobacteriales</taxon>
        <taxon>Mycobacteriaceae</taxon>
        <taxon>Mycolicibacterium</taxon>
    </lineage>
</organism>
<accession>A0ABW9L6P0</accession>
<evidence type="ECO:0000256" key="1">
    <source>
        <dbReference type="ARBA" id="ARBA00022478"/>
    </source>
</evidence>
<evidence type="ECO:0000256" key="7">
    <source>
        <dbReference type="ARBA" id="ARBA00022771"/>
    </source>
</evidence>
<gene>
    <name evidence="12 16" type="primary">dnaG</name>
    <name evidence="16" type="ORF">ACK4CT_07890</name>
</gene>
<keyword evidence="3 12" id="KW-0808">Transferase</keyword>
<dbReference type="Gene3D" id="3.90.580.10">
    <property type="entry name" value="Zinc finger, CHC2-type domain"/>
    <property type="match status" value="1"/>
</dbReference>
<dbReference type="Pfam" id="PF01807">
    <property type="entry name" value="Zn_ribbon_DnaG"/>
    <property type="match status" value="1"/>
</dbReference>
<keyword evidence="5 12" id="KW-0235">DNA replication</keyword>
<feature type="domain" description="Toprim" evidence="15">
    <location>
        <begin position="263"/>
        <end position="349"/>
    </location>
</feature>
<comment type="subunit">
    <text evidence="12">Monomer. Interacts with DnaB.</text>
</comment>
<dbReference type="InterPro" id="IPR013173">
    <property type="entry name" value="DNA_primase_DnaG_DnaB-bd_dom"/>
</dbReference>
<dbReference type="SUPFAM" id="SSF57783">
    <property type="entry name" value="Zinc beta-ribbon"/>
    <property type="match status" value="1"/>
</dbReference>
<dbReference type="InterPro" id="IPR036977">
    <property type="entry name" value="DNA_primase_Znf_CHC2"/>
</dbReference>
<comment type="caution">
    <text evidence="16">The sequence shown here is derived from an EMBL/GenBank/DDBJ whole genome shotgun (WGS) entry which is preliminary data.</text>
</comment>
<evidence type="ECO:0000256" key="10">
    <source>
        <dbReference type="ARBA" id="ARBA00023125"/>
    </source>
</evidence>
<dbReference type="SUPFAM" id="SSF56731">
    <property type="entry name" value="DNA primase core"/>
    <property type="match status" value="1"/>
</dbReference>
<evidence type="ECO:0000256" key="13">
    <source>
        <dbReference type="PIRNR" id="PIRNR002811"/>
    </source>
</evidence>
<dbReference type="EC" id="2.7.7.101" evidence="12"/>
<dbReference type="InterPro" id="IPR030846">
    <property type="entry name" value="DnaG_bac"/>
</dbReference>
<dbReference type="PANTHER" id="PTHR30313">
    <property type="entry name" value="DNA PRIMASE"/>
    <property type="match status" value="1"/>
</dbReference>
<keyword evidence="11 12" id="KW-0804">Transcription</keyword>
<keyword evidence="7 12" id="KW-0863">Zinc-finger</keyword>
<dbReference type="Pfam" id="PF08275">
    <property type="entry name" value="DNAG_N"/>
    <property type="match status" value="1"/>
</dbReference>
<dbReference type="Gene3D" id="3.40.1360.10">
    <property type="match status" value="1"/>
</dbReference>
<keyword evidence="9" id="KW-0460">Magnesium</keyword>
<dbReference type="InterPro" id="IPR034151">
    <property type="entry name" value="TOPRIM_DnaG_bac"/>
</dbReference>
<comment type="similarity">
    <text evidence="12 13">Belongs to the DnaG primase family.</text>
</comment>
<dbReference type="SMART" id="SM00400">
    <property type="entry name" value="ZnF_CHCC"/>
    <property type="match status" value="1"/>
</dbReference>
<dbReference type="PANTHER" id="PTHR30313:SF2">
    <property type="entry name" value="DNA PRIMASE"/>
    <property type="match status" value="1"/>
</dbReference>
<protein>
    <recommendedName>
        <fullName evidence="12 13">DNA primase</fullName>
        <ecNumber evidence="12">2.7.7.101</ecNumber>
    </recommendedName>
</protein>
<feature type="compositionally biased region" description="Basic and acidic residues" evidence="14">
    <location>
        <begin position="440"/>
        <end position="452"/>
    </location>
</feature>
<keyword evidence="1 12" id="KW-0240">DNA-directed RNA polymerase</keyword>
<dbReference type="SMART" id="SM00766">
    <property type="entry name" value="DnaG_DnaB_bind"/>
    <property type="match status" value="1"/>
</dbReference>
<keyword evidence="10 12" id="KW-0238">DNA-binding</keyword>
<dbReference type="InterPro" id="IPR037068">
    <property type="entry name" value="DNA_primase_core_N_sf"/>
</dbReference>
<evidence type="ECO:0000256" key="11">
    <source>
        <dbReference type="ARBA" id="ARBA00023163"/>
    </source>
</evidence>
<dbReference type="Pfam" id="PF13662">
    <property type="entry name" value="Toprim_4"/>
    <property type="match status" value="1"/>
</dbReference>
<dbReference type="RefSeq" id="WP_409542862.1">
    <property type="nucleotide sequence ID" value="NZ_JBKBDD010000002.1"/>
</dbReference>
<dbReference type="PROSITE" id="PS50880">
    <property type="entry name" value="TOPRIM"/>
    <property type="match status" value="1"/>
</dbReference>
<dbReference type="PIRSF" id="PIRSF002811">
    <property type="entry name" value="DnaG"/>
    <property type="match status" value="1"/>
</dbReference>
<keyword evidence="8 12" id="KW-0862">Zinc</keyword>
<feature type="compositionally biased region" description="Basic residues" evidence="14">
    <location>
        <begin position="453"/>
        <end position="463"/>
    </location>
</feature>
<name>A0ABW9L6P0_9MYCO</name>
<evidence type="ECO:0000256" key="8">
    <source>
        <dbReference type="ARBA" id="ARBA00022833"/>
    </source>
</evidence>
<keyword evidence="6 12" id="KW-0479">Metal-binding</keyword>
<dbReference type="InterPro" id="IPR006295">
    <property type="entry name" value="DNA_primase_DnaG"/>
</dbReference>
<comment type="cofactor">
    <cofactor evidence="12 13">
        <name>Zn(2+)</name>
        <dbReference type="ChEBI" id="CHEBI:29105"/>
    </cofactor>
    <text evidence="12 13">Binds 1 zinc ion per monomer.</text>
</comment>
<evidence type="ECO:0000256" key="2">
    <source>
        <dbReference type="ARBA" id="ARBA00022515"/>
    </source>
</evidence>
<dbReference type="Pfam" id="PF10410">
    <property type="entry name" value="DnaB_bind"/>
    <property type="match status" value="1"/>
</dbReference>
<evidence type="ECO:0000259" key="15">
    <source>
        <dbReference type="PROSITE" id="PS50880"/>
    </source>
</evidence>
<feature type="zinc finger region" description="CHC2-type" evidence="12">
    <location>
        <begin position="41"/>
        <end position="65"/>
    </location>
</feature>
<keyword evidence="2 12" id="KW-0639">Primosome</keyword>
<dbReference type="NCBIfam" id="TIGR01391">
    <property type="entry name" value="dnaG"/>
    <property type="match status" value="1"/>
</dbReference>
<proteinExistence type="inferred from homology"/>
<evidence type="ECO:0000313" key="17">
    <source>
        <dbReference type="Proteomes" id="UP001635816"/>
    </source>
</evidence>
<evidence type="ECO:0000256" key="14">
    <source>
        <dbReference type="SAM" id="MobiDB-lite"/>
    </source>
</evidence>
<evidence type="ECO:0000256" key="5">
    <source>
        <dbReference type="ARBA" id="ARBA00022705"/>
    </source>
</evidence>
<evidence type="ECO:0000256" key="6">
    <source>
        <dbReference type="ARBA" id="ARBA00022723"/>
    </source>
</evidence>